<accession>A0A017TEL5</accession>
<keyword evidence="5" id="KW-1185">Reference proteome</keyword>
<keyword evidence="4" id="KW-0645">Protease</keyword>
<dbReference type="RefSeq" id="WP_044237642.1">
    <property type="nucleotide sequence ID" value="NZ_ASRX01000010.1"/>
</dbReference>
<dbReference type="EMBL" id="ASRX01000010">
    <property type="protein sequence ID" value="EYF07362.1"/>
    <property type="molecule type" value="Genomic_DNA"/>
</dbReference>
<sequence>MKSTFFLGLLAAGLIAAAAPGCDGDGSDDGPGSGGSGGAGGSTGSNTGGGGGSSTGDGNNSFEEAEDLVIGEQGIQATLEPIEDDVDFYRFTGTKGQALAIFTDAKPDGGEFNIAYPDLVITLFDADQNQIAENDDPVLRNSNDSEIQTILPADGDYYIRVTECNKWLELNGLSGGCSSVDAIENFDYALALGEIDPSQESIVQDTEPNGDEATATPLEYLLAPSGTAYYVTQVYGTFADMTDVDVYSFMLPADPAAEDGKALVGAFEIHPGGIQGNGSTSPVGDFTLVDSSGGVVASVNGALGGELSPPLTAGEQYYLYVKHPGTAAGLNDFYFINHIRHDSNTLETDEDGNNGPVTPEELTLEEDNGALETFVDGQLADGNPQDQDYFSLTLPQVILDNPADWTVSVVCGAQRLGSGVRQLTVEVLNGNGSSLSANHKQTETEAEAVQIDSASIPATVQLNKLLLHVSAGSAGDAAVLSRFYRCAVYLNPVAQDP</sequence>
<keyword evidence="4" id="KW-0378">Hydrolase</keyword>
<dbReference type="NCBIfam" id="NF038127">
    <property type="entry name" value="FDP_fam"/>
    <property type="match status" value="1"/>
</dbReference>
<evidence type="ECO:0000313" key="5">
    <source>
        <dbReference type="Proteomes" id="UP000019678"/>
    </source>
</evidence>
<dbReference type="AlphaFoldDB" id="A0A017TEL5"/>
<proteinExistence type="predicted"/>
<dbReference type="GO" id="GO:0006508">
    <property type="term" value="P:proteolysis"/>
    <property type="evidence" value="ECO:0007669"/>
    <property type="project" value="UniProtKB-KW"/>
</dbReference>
<dbReference type="Gene3D" id="2.60.120.380">
    <property type="match status" value="2"/>
</dbReference>
<comment type="caution">
    <text evidence="4">The sequence shown here is derived from an EMBL/GenBank/DDBJ whole genome shotgun (WGS) entry which is preliminary data.</text>
</comment>
<feature type="compositionally biased region" description="Gly residues" evidence="1">
    <location>
        <begin position="29"/>
        <end position="55"/>
    </location>
</feature>
<feature type="signal peptide" evidence="2">
    <location>
        <begin position="1"/>
        <end position="18"/>
    </location>
</feature>
<organism evidence="4 5">
    <name type="scientific">Chondromyces apiculatus DSM 436</name>
    <dbReference type="NCBI Taxonomy" id="1192034"/>
    <lineage>
        <taxon>Bacteria</taxon>
        <taxon>Pseudomonadati</taxon>
        <taxon>Myxococcota</taxon>
        <taxon>Polyangia</taxon>
        <taxon>Polyangiales</taxon>
        <taxon>Polyangiaceae</taxon>
        <taxon>Chondromyces</taxon>
    </lineage>
</organism>
<protein>
    <submittedName>
        <fullName evidence="4">Serine protease, subtilase family</fullName>
    </submittedName>
</protein>
<evidence type="ECO:0000259" key="3">
    <source>
        <dbReference type="Pfam" id="PF04151"/>
    </source>
</evidence>
<dbReference type="OrthoDB" id="5495086at2"/>
<keyword evidence="2" id="KW-0732">Signal</keyword>
<evidence type="ECO:0000256" key="1">
    <source>
        <dbReference type="SAM" id="MobiDB-lite"/>
    </source>
</evidence>
<dbReference type="InterPro" id="IPR007280">
    <property type="entry name" value="Peptidase_C_arc/bac"/>
</dbReference>
<feature type="domain" description="Peptidase C-terminal archaeal/bacterial" evidence="3">
    <location>
        <begin position="85"/>
        <end position="162"/>
    </location>
</feature>
<name>A0A017TEL5_9BACT</name>
<dbReference type="Pfam" id="PF04151">
    <property type="entry name" value="PPC"/>
    <property type="match status" value="1"/>
</dbReference>
<feature type="region of interest" description="Disordered" evidence="1">
    <location>
        <begin position="25"/>
        <end position="61"/>
    </location>
</feature>
<feature type="chain" id="PRO_5001496575" evidence="2">
    <location>
        <begin position="19"/>
        <end position="497"/>
    </location>
</feature>
<dbReference type="GO" id="GO:0008233">
    <property type="term" value="F:peptidase activity"/>
    <property type="evidence" value="ECO:0007669"/>
    <property type="project" value="UniProtKB-KW"/>
</dbReference>
<dbReference type="Proteomes" id="UP000019678">
    <property type="component" value="Unassembled WGS sequence"/>
</dbReference>
<evidence type="ECO:0000256" key="2">
    <source>
        <dbReference type="SAM" id="SignalP"/>
    </source>
</evidence>
<evidence type="ECO:0000313" key="4">
    <source>
        <dbReference type="EMBL" id="EYF07362.1"/>
    </source>
</evidence>
<dbReference type="SUPFAM" id="SSF89260">
    <property type="entry name" value="Collagen-binding domain"/>
    <property type="match status" value="1"/>
</dbReference>
<reference evidence="4 5" key="1">
    <citation type="submission" date="2013-05" db="EMBL/GenBank/DDBJ databases">
        <title>Genome assembly of Chondromyces apiculatus DSM 436.</title>
        <authorList>
            <person name="Sharma G."/>
            <person name="Khatri I."/>
            <person name="Kaur C."/>
            <person name="Mayilraj S."/>
            <person name="Subramanian S."/>
        </authorList>
    </citation>
    <scope>NUCLEOTIDE SEQUENCE [LARGE SCALE GENOMIC DNA]</scope>
    <source>
        <strain evidence="4 5">DSM 436</strain>
    </source>
</reference>
<gene>
    <name evidence="4" type="ORF">CAP_0115</name>
</gene>